<evidence type="ECO:0000313" key="12">
    <source>
        <dbReference type="Proteomes" id="UP000238153"/>
    </source>
</evidence>
<dbReference type="GO" id="GO:0015220">
    <property type="term" value="F:choline transmembrane transporter activity"/>
    <property type="evidence" value="ECO:0007669"/>
    <property type="project" value="TreeGrafter"/>
</dbReference>
<keyword evidence="6 9" id="KW-0472">Membrane</keyword>
<feature type="transmembrane region" description="Helical" evidence="9">
    <location>
        <begin position="84"/>
        <end position="103"/>
    </location>
</feature>
<evidence type="ECO:0000256" key="2">
    <source>
        <dbReference type="ARBA" id="ARBA00022448"/>
    </source>
</evidence>
<proteinExistence type="inferred from homology"/>
<dbReference type="GO" id="GO:0015199">
    <property type="term" value="F:amino-acid betaine transmembrane transporter activity"/>
    <property type="evidence" value="ECO:0007669"/>
    <property type="project" value="TreeGrafter"/>
</dbReference>
<dbReference type="EMBL" id="PGWX01000190">
    <property type="protein sequence ID" value="PPJ76696.1"/>
    <property type="molecule type" value="Genomic_DNA"/>
</dbReference>
<evidence type="ECO:0000313" key="10">
    <source>
        <dbReference type="EMBL" id="MDT4287020.1"/>
    </source>
</evidence>
<evidence type="ECO:0000256" key="7">
    <source>
        <dbReference type="ARBA" id="ARBA00038032"/>
    </source>
</evidence>
<accession>A0A7Z1N6Z2</accession>
<comment type="subcellular location">
    <subcellularLocation>
        <location evidence="1 8">Cell membrane</location>
        <topology evidence="1 8">Multi-pass membrane protein</topology>
    </subcellularLocation>
</comment>
<dbReference type="Proteomes" id="UP000238153">
    <property type="component" value="Unassembled WGS sequence"/>
</dbReference>
<dbReference type="InterPro" id="IPR037185">
    <property type="entry name" value="EmrE-like"/>
</dbReference>
<evidence type="ECO:0000256" key="6">
    <source>
        <dbReference type="ARBA" id="ARBA00023136"/>
    </source>
</evidence>
<dbReference type="Pfam" id="PF00893">
    <property type="entry name" value="Multi_Drug_Res"/>
    <property type="match status" value="1"/>
</dbReference>
<dbReference type="InterPro" id="IPR000390">
    <property type="entry name" value="Small_drug/metabolite_transptr"/>
</dbReference>
<dbReference type="FunFam" id="1.10.3730.20:FF:000001">
    <property type="entry name" value="Quaternary ammonium compound resistance transporter SugE"/>
    <property type="match status" value="1"/>
</dbReference>
<dbReference type="PANTHER" id="PTHR30561">
    <property type="entry name" value="SMR FAMILY PROTON-DEPENDENT DRUG EFFLUX TRANSPORTER SUGE"/>
    <property type="match status" value="1"/>
</dbReference>
<dbReference type="AlphaFoldDB" id="A0A7Z1N6Z2"/>
<dbReference type="Gene3D" id="1.10.3730.20">
    <property type="match status" value="1"/>
</dbReference>
<dbReference type="GO" id="GO:0031460">
    <property type="term" value="P:glycine betaine transport"/>
    <property type="evidence" value="ECO:0007669"/>
    <property type="project" value="TreeGrafter"/>
</dbReference>
<evidence type="ECO:0000256" key="9">
    <source>
        <dbReference type="SAM" id="Phobius"/>
    </source>
</evidence>
<dbReference type="EMBL" id="JAVSOO010000020">
    <property type="protein sequence ID" value="MDT4287020.1"/>
    <property type="molecule type" value="Genomic_DNA"/>
</dbReference>
<keyword evidence="5 9" id="KW-1133">Transmembrane helix</keyword>
<reference evidence="11 12" key="1">
    <citation type="submission" date="2017-11" db="EMBL/GenBank/DDBJ databases">
        <authorList>
            <person name="Founou R.C."/>
            <person name="Founou L."/>
            <person name="Allam M."/>
            <person name="Ismail A."/>
            <person name="Essack S.Y."/>
        </authorList>
    </citation>
    <scope>NUCLEOTIDE SEQUENCE [LARGE SCALE GENOMIC DNA]</scope>
    <source>
        <strain evidence="11 12">G811N2B1</strain>
    </source>
</reference>
<evidence type="ECO:0000256" key="1">
    <source>
        <dbReference type="ARBA" id="ARBA00004651"/>
    </source>
</evidence>
<keyword evidence="2" id="KW-0813">Transport</keyword>
<comment type="caution">
    <text evidence="11">The sequence shown here is derived from an EMBL/GenBank/DDBJ whole genome shotgun (WGS) entry which is preliminary data.</text>
</comment>
<dbReference type="Proteomes" id="UP001269271">
    <property type="component" value="Unassembled WGS sequence"/>
</dbReference>
<evidence type="ECO:0000313" key="11">
    <source>
        <dbReference type="EMBL" id="PPJ76696.1"/>
    </source>
</evidence>
<evidence type="ECO:0000256" key="5">
    <source>
        <dbReference type="ARBA" id="ARBA00022989"/>
    </source>
</evidence>
<keyword evidence="3" id="KW-1003">Cell membrane</keyword>
<dbReference type="RefSeq" id="WP_033080077.1">
    <property type="nucleotide sequence ID" value="NZ_CAJUXL010000279.1"/>
</dbReference>
<feature type="transmembrane region" description="Helical" evidence="9">
    <location>
        <begin position="59"/>
        <end position="78"/>
    </location>
</feature>
<comment type="similarity">
    <text evidence="7 8">Belongs to the drug/metabolite transporter (DMT) superfamily. Small multidrug resistance (SMR) (TC 2.A.7.1) family.</text>
</comment>
<evidence type="ECO:0000313" key="13">
    <source>
        <dbReference type="Proteomes" id="UP001269271"/>
    </source>
</evidence>
<dbReference type="SUPFAM" id="SSF103481">
    <property type="entry name" value="Multidrug resistance efflux transporter EmrE"/>
    <property type="match status" value="1"/>
</dbReference>
<dbReference type="GO" id="GO:0005886">
    <property type="term" value="C:plasma membrane"/>
    <property type="evidence" value="ECO:0007669"/>
    <property type="project" value="UniProtKB-SubCell"/>
</dbReference>
<protein>
    <submittedName>
        <fullName evidence="11">QacCGHJ group quaternary ammonium compound efflux SMR transporter</fullName>
    </submittedName>
</protein>
<gene>
    <name evidence="10" type="primary">qac</name>
    <name evidence="11" type="ORF">CV019_02710</name>
    <name evidence="10" type="ORF">RO950_08290</name>
</gene>
<evidence type="ECO:0000256" key="3">
    <source>
        <dbReference type="ARBA" id="ARBA00022475"/>
    </source>
</evidence>
<keyword evidence="4 8" id="KW-0812">Transmembrane</keyword>
<dbReference type="InterPro" id="IPR045324">
    <property type="entry name" value="Small_multidrug_res"/>
</dbReference>
<dbReference type="NCBIfam" id="NF000384">
    <property type="entry name" value="QacCGHJ"/>
    <property type="match status" value="1"/>
</dbReference>
<keyword evidence="13" id="KW-1185">Reference proteome</keyword>
<reference evidence="10 13" key="2">
    <citation type="submission" date="2023-08" db="EMBL/GenBank/DDBJ databases">
        <title>Genomic surveillance of Staphylococcus haemolyticus neonatal outbreak in southern France.</title>
        <authorList>
            <person name="Magnan C."/>
            <person name="Morsli M."/>
            <person name="Thiery B."/>
            <person name="Salipante F."/>
            <person name="Attar J."/>
            <person name="Massimo D.M."/>
            <person name="Ory J."/>
            <person name="Pantel A."/>
            <person name="Lavigne J.-P."/>
        </authorList>
    </citation>
    <scope>NUCLEOTIDE SEQUENCE [LARGE SCALE GENOMIC DNA]</scope>
    <source>
        <strain evidence="10 13">NSH026</strain>
    </source>
</reference>
<sequence length="107" mass="11787">MPYLYLILSIITEVIGSSFLKTTDGFSKLYPTIATFISFAACFYFLSKTLQHLPLNITYASWAGLGLILTTLVSIIIFKENVNLMSILSIAFILVGVISLNIFGSSH</sequence>
<dbReference type="GO" id="GO:0015297">
    <property type="term" value="F:antiporter activity"/>
    <property type="evidence" value="ECO:0007669"/>
    <property type="project" value="TreeGrafter"/>
</dbReference>
<organism evidence="11 12">
    <name type="scientific">Staphylococcus haemolyticus</name>
    <dbReference type="NCBI Taxonomy" id="1283"/>
    <lineage>
        <taxon>Bacteria</taxon>
        <taxon>Bacillati</taxon>
        <taxon>Bacillota</taxon>
        <taxon>Bacilli</taxon>
        <taxon>Bacillales</taxon>
        <taxon>Staphylococcaceae</taxon>
        <taxon>Staphylococcus</taxon>
    </lineage>
</organism>
<feature type="transmembrane region" description="Helical" evidence="9">
    <location>
        <begin position="29"/>
        <end position="47"/>
    </location>
</feature>
<evidence type="ECO:0000256" key="4">
    <source>
        <dbReference type="ARBA" id="ARBA00022692"/>
    </source>
</evidence>
<name>A0A7Z1N6Z2_STAHA</name>
<evidence type="ECO:0000256" key="8">
    <source>
        <dbReference type="RuleBase" id="RU003942"/>
    </source>
</evidence>
<dbReference type="PANTHER" id="PTHR30561:SF1">
    <property type="entry name" value="MULTIDRUG TRANSPORTER EMRE"/>
    <property type="match status" value="1"/>
</dbReference>